<comment type="caution">
    <text evidence="4">The sequence shown here is derived from an EMBL/GenBank/DDBJ whole genome shotgun (WGS) entry which is preliminary data.</text>
</comment>
<organism evidence="4 5">
    <name type="scientific">Permianibacter aggregans</name>
    <dbReference type="NCBI Taxonomy" id="1510150"/>
    <lineage>
        <taxon>Bacteria</taxon>
        <taxon>Pseudomonadati</taxon>
        <taxon>Pseudomonadota</taxon>
        <taxon>Gammaproteobacteria</taxon>
        <taxon>Pseudomonadales</taxon>
        <taxon>Pseudomonadaceae</taxon>
        <taxon>Permianibacter</taxon>
    </lineage>
</organism>
<proteinExistence type="inferred from homology"/>
<reference evidence="4 5" key="1">
    <citation type="submission" date="2019-03" db="EMBL/GenBank/DDBJ databases">
        <title>Genomic Encyclopedia of Type Strains, Phase IV (KMG-IV): sequencing the most valuable type-strain genomes for metagenomic binning, comparative biology and taxonomic classification.</title>
        <authorList>
            <person name="Goeker M."/>
        </authorList>
    </citation>
    <scope>NUCLEOTIDE SEQUENCE [LARGE SCALE GENOMIC DNA]</scope>
    <source>
        <strain evidence="4 5">DSM 103792</strain>
    </source>
</reference>
<gene>
    <name evidence="4" type="ORF">EV696_1393</name>
</gene>
<dbReference type="SMART" id="SM00244">
    <property type="entry name" value="PHB"/>
    <property type="match status" value="1"/>
</dbReference>
<dbReference type="Gene3D" id="3.30.479.30">
    <property type="entry name" value="Band 7 domain"/>
    <property type="match status" value="1"/>
</dbReference>
<dbReference type="PANTHER" id="PTHR10264">
    <property type="entry name" value="BAND 7 PROTEIN-RELATED"/>
    <property type="match status" value="1"/>
</dbReference>
<dbReference type="PANTHER" id="PTHR10264:SF83">
    <property type="entry name" value="BLL5629 PROTEIN"/>
    <property type="match status" value="1"/>
</dbReference>
<dbReference type="PRINTS" id="PR00721">
    <property type="entry name" value="STOMATIN"/>
</dbReference>
<name>A0A4R6U671_9GAMM</name>
<dbReference type="InterPro" id="IPR043202">
    <property type="entry name" value="Band-7_stomatin-like"/>
</dbReference>
<sequence length="377" mass="42519">MLSIKQWKIADNERGLLFKDKQFQRVLAPGRHRLLDVGNRLSVDVVALGQGEVQHAQLDVLIKLPAFIEHVDVQQMANQQVGLVYCDNRLVRLLEPGERAVFWKQPFTIQVQTHDINDGYRIDDKLLSDVLRQGISLGKKGDRLLMAVVPEQSVGLLYENGRLQQTLSAGRHAFWQLNRQLQVQIYDLRLQNVEISGQEILTKDRVSLRINLNAGFRIADPEVVAKKLKQPDDHVYRRLQLALREAVGTRSLDELLADKNLISRVIAKECTDALAQYGIVLEQVGVKDIILPGEMKDILNQVVQAQKAAEANLIKRREETAATRSLHNTAKMMEGNAVLLRLKELETLEKVSERIGQLNVYGGLDSLMNGLVQIGSK</sequence>
<dbReference type="InterPro" id="IPR036013">
    <property type="entry name" value="Band_7/SPFH_dom_sf"/>
</dbReference>
<dbReference type="InterPro" id="IPR001107">
    <property type="entry name" value="Band_7"/>
</dbReference>
<feature type="domain" description="Band 7" evidence="3">
    <location>
        <begin position="144"/>
        <end position="303"/>
    </location>
</feature>
<evidence type="ECO:0000256" key="1">
    <source>
        <dbReference type="ARBA" id="ARBA00004167"/>
    </source>
</evidence>
<dbReference type="OrthoDB" id="5501731at2"/>
<comment type="similarity">
    <text evidence="2">Belongs to the band 7/mec-2 family.</text>
</comment>
<dbReference type="SUPFAM" id="SSF117892">
    <property type="entry name" value="Band 7/SPFH domain"/>
    <property type="match status" value="1"/>
</dbReference>
<evidence type="ECO:0000256" key="2">
    <source>
        <dbReference type="ARBA" id="ARBA00008164"/>
    </source>
</evidence>
<dbReference type="CDD" id="cd13438">
    <property type="entry name" value="SPFH_eoslipins_u2"/>
    <property type="match status" value="1"/>
</dbReference>
<comment type="subcellular location">
    <subcellularLocation>
        <location evidence="1">Membrane</location>
        <topology evidence="1">Single-pass membrane protein</topology>
    </subcellularLocation>
</comment>
<dbReference type="Proteomes" id="UP000295375">
    <property type="component" value="Unassembled WGS sequence"/>
</dbReference>
<protein>
    <submittedName>
        <fullName evidence="4">SPFH domain/Band 7 family protein</fullName>
    </submittedName>
</protein>
<accession>A0A4R6U671</accession>
<dbReference type="Pfam" id="PF01145">
    <property type="entry name" value="Band_7"/>
    <property type="match status" value="1"/>
</dbReference>
<evidence type="ECO:0000313" key="4">
    <source>
        <dbReference type="EMBL" id="TDQ41741.1"/>
    </source>
</evidence>
<keyword evidence="5" id="KW-1185">Reference proteome</keyword>
<evidence type="ECO:0000313" key="5">
    <source>
        <dbReference type="Proteomes" id="UP000295375"/>
    </source>
</evidence>
<dbReference type="AlphaFoldDB" id="A0A4R6U671"/>
<dbReference type="EMBL" id="SNYM01000039">
    <property type="protein sequence ID" value="TDQ41741.1"/>
    <property type="molecule type" value="Genomic_DNA"/>
</dbReference>
<dbReference type="GO" id="GO:0005886">
    <property type="term" value="C:plasma membrane"/>
    <property type="evidence" value="ECO:0007669"/>
    <property type="project" value="InterPro"/>
</dbReference>
<dbReference type="RefSeq" id="WP_133593961.1">
    <property type="nucleotide sequence ID" value="NZ_CP037953.1"/>
</dbReference>
<dbReference type="InterPro" id="IPR001972">
    <property type="entry name" value="Stomatin_HflK_fam"/>
</dbReference>
<evidence type="ECO:0000259" key="3">
    <source>
        <dbReference type="SMART" id="SM00244"/>
    </source>
</evidence>